<keyword evidence="2" id="KW-1133">Transmembrane helix</keyword>
<feature type="compositionally biased region" description="Acidic residues" evidence="1">
    <location>
        <begin position="15"/>
        <end position="25"/>
    </location>
</feature>
<dbReference type="Proteomes" id="UP001220324">
    <property type="component" value="Unassembled WGS sequence"/>
</dbReference>
<evidence type="ECO:0000256" key="1">
    <source>
        <dbReference type="SAM" id="MobiDB-lite"/>
    </source>
</evidence>
<dbReference type="Gene3D" id="2.60.40.420">
    <property type="entry name" value="Cupredoxins - blue copper proteins"/>
    <property type="match status" value="1"/>
</dbReference>
<reference evidence="3 4" key="1">
    <citation type="journal article" date="2023" name="IMA Fungus">
        <title>Comparative genomic study of the Penicillium genus elucidates a diverse pangenome and 15 lateral gene transfer events.</title>
        <authorList>
            <person name="Petersen C."/>
            <person name="Sorensen T."/>
            <person name="Nielsen M.R."/>
            <person name="Sondergaard T.E."/>
            <person name="Sorensen J.L."/>
            <person name="Fitzpatrick D.A."/>
            <person name="Frisvad J.C."/>
            <person name="Nielsen K.L."/>
        </authorList>
    </citation>
    <scope>NUCLEOTIDE SEQUENCE [LARGE SCALE GENOMIC DNA]</scope>
    <source>
        <strain evidence="3 4">IBT 35679</strain>
    </source>
</reference>
<keyword evidence="2" id="KW-0472">Membrane</keyword>
<sequence length="376" mass="40077">MGVAQGVTVHNGLEDTTDFTTDADDTASSTVPSTSSSTTSTASTSTSDPYTTTSTSTTTTSTGITTHTIQVGPKVSPHAYVPHNITANPGDILVFEFYPTNHSVAKADYLAPCVPASSGEFWSGEFNTFTEEDGDLVGPAPTWSITVNDTEPTFFYCTAPGSCLDNGMVGVINANSSQTWEAQYKRALTYPYMLLPGQSMPAETSTLDSSSSSSSSSSTEHGLSTGAIVGIAVACVAFVAILIALFWTLGRNRIYQKWRSSEVGRTERTAKWALFQSRNGDAAPTQQSKLDSGTTYTASRSEHSHFSSPKPSHYSSPDPSHRGVSEVTDTRSMYGALALQRGSGQWNWDAHPRNQRGPSELDATIVQSCGNILELA</sequence>
<dbReference type="PANTHER" id="PTHR34883:SF8">
    <property type="entry name" value="EXTRACELLULAR SERINE-RICH PROTEIN (AFU_ORTHOLOGUE AFUA_6G00670)"/>
    <property type="match status" value="1"/>
</dbReference>
<evidence type="ECO:0000256" key="2">
    <source>
        <dbReference type="SAM" id="Phobius"/>
    </source>
</evidence>
<organism evidence="3 4">
    <name type="scientific">Penicillium frequentans</name>
    <dbReference type="NCBI Taxonomy" id="3151616"/>
    <lineage>
        <taxon>Eukaryota</taxon>
        <taxon>Fungi</taxon>
        <taxon>Dikarya</taxon>
        <taxon>Ascomycota</taxon>
        <taxon>Pezizomycotina</taxon>
        <taxon>Eurotiomycetes</taxon>
        <taxon>Eurotiomycetidae</taxon>
        <taxon>Eurotiales</taxon>
        <taxon>Aspergillaceae</taxon>
        <taxon>Penicillium</taxon>
    </lineage>
</organism>
<dbReference type="CDD" id="cd00920">
    <property type="entry name" value="Cupredoxin"/>
    <property type="match status" value="1"/>
</dbReference>
<dbReference type="InterPro" id="IPR008972">
    <property type="entry name" value="Cupredoxin"/>
</dbReference>
<feature type="region of interest" description="Disordered" evidence="1">
    <location>
        <begin position="275"/>
        <end position="327"/>
    </location>
</feature>
<dbReference type="EMBL" id="JAQIZZ010000001">
    <property type="protein sequence ID" value="KAJ5557048.1"/>
    <property type="molecule type" value="Genomic_DNA"/>
</dbReference>
<gene>
    <name evidence="3" type="ORF">N7494_000963</name>
</gene>
<protein>
    <recommendedName>
        <fullName evidence="5">Extracellular serine-rich protein</fullName>
    </recommendedName>
</protein>
<dbReference type="PANTHER" id="PTHR34883">
    <property type="entry name" value="SERINE-RICH PROTEIN, PUTATIVE-RELATED-RELATED"/>
    <property type="match status" value="1"/>
</dbReference>
<dbReference type="AlphaFoldDB" id="A0AAD6D6V1"/>
<dbReference type="SUPFAM" id="SSF49503">
    <property type="entry name" value="Cupredoxins"/>
    <property type="match status" value="1"/>
</dbReference>
<keyword evidence="2" id="KW-0812">Transmembrane</keyword>
<feature type="region of interest" description="Disordered" evidence="1">
    <location>
        <begin position="1"/>
        <end position="65"/>
    </location>
</feature>
<proteinExistence type="predicted"/>
<evidence type="ECO:0000313" key="3">
    <source>
        <dbReference type="EMBL" id="KAJ5557048.1"/>
    </source>
</evidence>
<feature type="compositionally biased region" description="Low complexity" evidence="1">
    <location>
        <begin position="26"/>
        <end position="65"/>
    </location>
</feature>
<dbReference type="InterPro" id="IPR052953">
    <property type="entry name" value="Ser-rich/MCO-related"/>
</dbReference>
<evidence type="ECO:0000313" key="4">
    <source>
        <dbReference type="Proteomes" id="UP001220324"/>
    </source>
</evidence>
<accession>A0AAD6D6V1</accession>
<feature type="compositionally biased region" description="Polar residues" evidence="1">
    <location>
        <begin position="306"/>
        <end position="318"/>
    </location>
</feature>
<feature type="transmembrane region" description="Helical" evidence="2">
    <location>
        <begin position="227"/>
        <end position="249"/>
    </location>
</feature>
<comment type="caution">
    <text evidence="3">The sequence shown here is derived from an EMBL/GenBank/DDBJ whole genome shotgun (WGS) entry which is preliminary data.</text>
</comment>
<evidence type="ECO:0008006" key="5">
    <source>
        <dbReference type="Google" id="ProtNLM"/>
    </source>
</evidence>
<name>A0AAD6D6V1_9EURO</name>
<keyword evidence="4" id="KW-1185">Reference proteome</keyword>
<feature type="compositionally biased region" description="Polar residues" evidence="1">
    <location>
        <begin position="276"/>
        <end position="299"/>
    </location>
</feature>